<protein>
    <submittedName>
        <fullName evidence="2">Hemerythrin domain-containing protein</fullName>
    </submittedName>
</protein>
<dbReference type="Pfam" id="PF01814">
    <property type="entry name" value="Hemerythrin"/>
    <property type="match status" value="1"/>
</dbReference>
<feature type="domain" description="Hemerythrin-like" evidence="1">
    <location>
        <begin position="27"/>
        <end position="149"/>
    </location>
</feature>
<comment type="caution">
    <text evidence="2">The sequence shown here is derived from an EMBL/GenBank/DDBJ whole genome shotgun (WGS) entry which is preliminary data.</text>
</comment>
<dbReference type="InterPro" id="IPR012312">
    <property type="entry name" value="Hemerythrin-like"/>
</dbReference>
<sequence>MTPRVILAGRHRVLEEDVEYRLDMSVMLALHDALRRDLVIVARIAARPGDDPGTLLRAALGWELFKKFLVVHHRAEDDILWPVLREAVAGHPDRLALADALEAEHSVIEPLLAAVDAAGADPDHGHERFGDLVDELVGKLTTHLAHEEADGLALIDLALPEQQWQRFGAEHGRRLLPDAALYMPWLLDGKSPEALRQTLERFPPHLATAFREQWAPAYAGRDVWNGR</sequence>
<gene>
    <name evidence="2" type="ORF">HCN08_13525</name>
</gene>
<evidence type="ECO:0000313" key="2">
    <source>
        <dbReference type="EMBL" id="NJP44413.1"/>
    </source>
</evidence>
<name>A0ABX0ZRZ8_9ACTN</name>
<proteinExistence type="predicted"/>
<dbReference type="Gene3D" id="1.20.120.520">
    <property type="entry name" value="nmb1532 protein domain like"/>
    <property type="match status" value="1"/>
</dbReference>
<evidence type="ECO:0000259" key="1">
    <source>
        <dbReference type="Pfam" id="PF01814"/>
    </source>
</evidence>
<accession>A0ABX0ZRZ8</accession>
<dbReference type="Proteomes" id="UP000734511">
    <property type="component" value="Unassembled WGS sequence"/>
</dbReference>
<dbReference type="CDD" id="cd12108">
    <property type="entry name" value="Hr-like"/>
    <property type="match status" value="1"/>
</dbReference>
<keyword evidence="3" id="KW-1185">Reference proteome</keyword>
<evidence type="ECO:0000313" key="3">
    <source>
        <dbReference type="Proteomes" id="UP000734511"/>
    </source>
</evidence>
<organism evidence="2 3">
    <name type="scientific">Actinacidiphila epipremni</name>
    <dbReference type="NCBI Taxonomy" id="2053013"/>
    <lineage>
        <taxon>Bacteria</taxon>
        <taxon>Bacillati</taxon>
        <taxon>Actinomycetota</taxon>
        <taxon>Actinomycetes</taxon>
        <taxon>Kitasatosporales</taxon>
        <taxon>Streptomycetaceae</taxon>
        <taxon>Actinacidiphila</taxon>
    </lineage>
</organism>
<dbReference type="EMBL" id="JAATEJ010000008">
    <property type="protein sequence ID" value="NJP44413.1"/>
    <property type="molecule type" value="Genomic_DNA"/>
</dbReference>
<reference evidence="2 3" key="1">
    <citation type="submission" date="2020-03" db="EMBL/GenBank/DDBJ databases">
        <title>WGS of actinomycetes isolated from Thailand.</title>
        <authorList>
            <person name="Thawai C."/>
        </authorList>
    </citation>
    <scope>NUCLEOTIDE SEQUENCE [LARGE SCALE GENOMIC DNA]</scope>
    <source>
        <strain evidence="2 3">PRB2-1</strain>
    </source>
</reference>